<evidence type="ECO:0000313" key="4">
    <source>
        <dbReference type="EMBL" id="SFR88793.1"/>
    </source>
</evidence>
<keyword evidence="5" id="KW-1185">Reference proteome</keyword>
<dbReference type="OrthoDB" id="206550at2157"/>
<gene>
    <name evidence="4" type="ORF">SAMN05216559_0536</name>
</gene>
<feature type="compositionally biased region" description="Low complexity" evidence="1">
    <location>
        <begin position="61"/>
        <end position="72"/>
    </location>
</feature>
<dbReference type="Proteomes" id="UP000199062">
    <property type="component" value="Unassembled WGS sequence"/>
</dbReference>
<dbReference type="InterPro" id="IPR025403">
    <property type="entry name" value="TgpA-like_C"/>
</dbReference>
<accession>A0A1I6KC19</accession>
<feature type="transmembrane region" description="Helical" evidence="2">
    <location>
        <begin position="154"/>
        <end position="175"/>
    </location>
</feature>
<keyword evidence="2" id="KW-1133">Transmembrane helix</keyword>
<reference evidence="4 5" key="1">
    <citation type="submission" date="2016-10" db="EMBL/GenBank/DDBJ databases">
        <authorList>
            <person name="de Groot N.N."/>
        </authorList>
    </citation>
    <scope>NUCLEOTIDE SEQUENCE [LARGE SCALE GENOMIC DNA]</scope>
    <source>
        <strain evidence="4 5">CGMCC 1.10457</strain>
    </source>
</reference>
<feature type="compositionally biased region" description="Acidic residues" evidence="1">
    <location>
        <begin position="34"/>
        <end position="52"/>
    </location>
</feature>
<keyword evidence="2" id="KW-0812">Transmembrane</keyword>
<dbReference type="AlphaFoldDB" id="A0A1I6KC19"/>
<evidence type="ECO:0000256" key="2">
    <source>
        <dbReference type="SAM" id="Phobius"/>
    </source>
</evidence>
<keyword evidence="2" id="KW-0472">Membrane</keyword>
<feature type="compositionally biased region" description="Low complexity" evidence="1">
    <location>
        <begin position="98"/>
        <end position="133"/>
    </location>
</feature>
<organism evidence="4 5">
    <name type="scientific">Halomicrobium zhouii</name>
    <dbReference type="NCBI Taxonomy" id="767519"/>
    <lineage>
        <taxon>Archaea</taxon>
        <taxon>Methanobacteriati</taxon>
        <taxon>Methanobacteriota</taxon>
        <taxon>Stenosarchaea group</taxon>
        <taxon>Halobacteria</taxon>
        <taxon>Halobacteriales</taxon>
        <taxon>Haloarculaceae</taxon>
        <taxon>Halomicrobium</taxon>
    </lineage>
</organism>
<dbReference type="RefSeq" id="WP_089813624.1">
    <property type="nucleotide sequence ID" value="NZ_FOZK01000001.1"/>
</dbReference>
<evidence type="ECO:0000259" key="3">
    <source>
        <dbReference type="Pfam" id="PF13559"/>
    </source>
</evidence>
<dbReference type="Pfam" id="PF13559">
    <property type="entry name" value="DUF4129"/>
    <property type="match status" value="1"/>
</dbReference>
<feature type="region of interest" description="Disordered" evidence="1">
    <location>
        <begin position="28"/>
        <end position="142"/>
    </location>
</feature>
<dbReference type="STRING" id="767519.SAMN05216559_0536"/>
<feature type="domain" description="Protein-glutamine gamma-glutamyltransferase-like C-terminal" evidence="3">
    <location>
        <begin position="215"/>
        <end position="281"/>
    </location>
</feature>
<evidence type="ECO:0000313" key="5">
    <source>
        <dbReference type="Proteomes" id="UP000199062"/>
    </source>
</evidence>
<protein>
    <recommendedName>
        <fullName evidence="3">Protein-glutamine gamma-glutamyltransferase-like C-terminal domain-containing protein</fullName>
    </recommendedName>
</protein>
<sequence length="293" mass="30550">MNRERVVVVLCAACCCFALVTLSSSLDATVSGSPEDEFDVGADELPLSDDDTGELKDAYQSGSGAEGESSSSDQNGEGAPAAAESQNSDTGEQDGDASSDASSTRTATDQAADRSAAQSADASDSDSGSSQSGEGTGLTTQDEQRDWLATARDLLSGVLGLGVVGAVGTLGWLAVRYRERLLGRVVGDHGGGERFGTAGSTDGPTFEPPANEIERVWVEMAERGDVAIDPGMTPSECADRLEADGFDRDAVEELTDLFQRVRYGSAVTTSDRVERARECLQRSVPTTDGGERQ</sequence>
<dbReference type="EMBL" id="FOZK01000001">
    <property type="protein sequence ID" value="SFR88793.1"/>
    <property type="molecule type" value="Genomic_DNA"/>
</dbReference>
<name>A0A1I6KC19_9EURY</name>
<proteinExistence type="predicted"/>
<evidence type="ECO:0000256" key="1">
    <source>
        <dbReference type="SAM" id="MobiDB-lite"/>
    </source>
</evidence>